<dbReference type="RefSeq" id="WP_378263282.1">
    <property type="nucleotide sequence ID" value="NZ_JBHSIT010000014.1"/>
</dbReference>
<accession>A0ABV9UBA8</accession>
<evidence type="ECO:0000313" key="3">
    <source>
        <dbReference type="Proteomes" id="UP001595872"/>
    </source>
</evidence>
<dbReference type="Pfam" id="PF01738">
    <property type="entry name" value="DLH"/>
    <property type="match status" value="1"/>
</dbReference>
<dbReference type="SUPFAM" id="SSF53474">
    <property type="entry name" value="alpha/beta-Hydrolases"/>
    <property type="match status" value="1"/>
</dbReference>
<dbReference type="InterPro" id="IPR029058">
    <property type="entry name" value="AB_hydrolase_fold"/>
</dbReference>
<gene>
    <name evidence="2" type="ORF">ACFPCY_36760</name>
</gene>
<dbReference type="Proteomes" id="UP001595872">
    <property type="component" value="Unassembled WGS sequence"/>
</dbReference>
<sequence>MTKRTETVRVPDGEFSLHVWLPEKGSGPGVLLIQEIFGVGDYMAAVADDLTALGYVVAAPDMFWRLERDWSVEHSESMMAEASDKVSRFDWTKGEDDLEAALDRLRELPEVSGGVGAVGFCFGGSLAYLLAARASEKLDAVVSFYGSRVPNDLDRAGDITVPIQFHFGGSDPYIPREKVAAVEEALAGRDDVEFHVQEDGGHAFHNRTSPLFHQPEPAARAWALTEDFLARRLPVR</sequence>
<feature type="domain" description="Dienelactone hydrolase" evidence="1">
    <location>
        <begin position="21"/>
        <end position="231"/>
    </location>
</feature>
<dbReference type="InterPro" id="IPR002925">
    <property type="entry name" value="Dienelactn_hydro"/>
</dbReference>
<protein>
    <submittedName>
        <fullName evidence="2">Dienelactone hydrolase family protein</fullName>
        <ecNumber evidence="2">3.1.-.-</ecNumber>
    </submittedName>
</protein>
<evidence type="ECO:0000259" key="1">
    <source>
        <dbReference type="Pfam" id="PF01738"/>
    </source>
</evidence>
<reference evidence="3" key="1">
    <citation type="journal article" date="2019" name="Int. J. Syst. Evol. Microbiol.">
        <title>The Global Catalogue of Microorganisms (GCM) 10K type strain sequencing project: providing services to taxonomists for standard genome sequencing and annotation.</title>
        <authorList>
            <consortium name="The Broad Institute Genomics Platform"/>
            <consortium name="The Broad Institute Genome Sequencing Center for Infectious Disease"/>
            <person name="Wu L."/>
            <person name="Ma J."/>
        </authorList>
    </citation>
    <scope>NUCLEOTIDE SEQUENCE [LARGE SCALE GENOMIC DNA]</scope>
    <source>
        <strain evidence="3">KLKA75</strain>
    </source>
</reference>
<organism evidence="2 3">
    <name type="scientific">Actinomadura gamaensis</name>
    <dbReference type="NCBI Taxonomy" id="1763541"/>
    <lineage>
        <taxon>Bacteria</taxon>
        <taxon>Bacillati</taxon>
        <taxon>Actinomycetota</taxon>
        <taxon>Actinomycetes</taxon>
        <taxon>Streptosporangiales</taxon>
        <taxon>Thermomonosporaceae</taxon>
        <taxon>Actinomadura</taxon>
    </lineage>
</organism>
<keyword evidence="3" id="KW-1185">Reference proteome</keyword>
<dbReference type="InterPro" id="IPR051049">
    <property type="entry name" value="Dienelactone_hydrolase-like"/>
</dbReference>
<dbReference type="EC" id="3.1.-.-" evidence="2"/>
<name>A0ABV9UBA8_9ACTN</name>
<dbReference type="Gene3D" id="3.40.50.1820">
    <property type="entry name" value="alpha/beta hydrolase"/>
    <property type="match status" value="1"/>
</dbReference>
<comment type="caution">
    <text evidence="2">The sequence shown here is derived from an EMBL/GenBank/DDBJ whole genome shotgun (WGS) entry which is preliminary data.</text>
</comment>
<dbReference type="PANTHER" id="PTHR46623:SF6">
    <property type="entry name" value="ALPHA_BETA-HYDROLASES SUPERFAMILY PROTEIN"/>
    <property type="match status" value="1"/>
</dbReference>
<proteinExistence type="predicted"/>
<keyword evidence="2" id="KW-0378">Hydrolase</keyword>
<dbReference type="GO" id="GO:0016787">
    <property type="term" value="F:hydrolase activity"/>
    <property type="evidence" value="ECO:0007669"/>
    <property type="project" value="UniProtKB-KW"/>
</dbReference>
<evidence type="ECO:0000313" key="2">
    <source>
        <dbReference type="EMBL" id="MFC4912900.1"/>
    </source>
</evidence>
<dbReference type="PANTHER" id="PTHR46623">
    <property type="entry name" value="CARBOXYMETHYLENEBUTENOLIDASE-RELATED"/>
    <property type="match status" value="1"/>
</dbReference>
<dbReference type="EMBL" id="JBHSIT010000014">
    <property type="protein sequence ID" value="MFC4912900.1"/>
    <property type="molecule type" value="Genomic_DNA"/>
</dbReference>